<name>A0A0A9GPW6_ARUDO</name>
<sequence length="48" mass="5479">MPVVARANFTVVHQTTQHNLRITCQITLIGSQELLQIQVLIFNLVLYT</sequence>
<accession>A0A0A9GPW6</accession>
<dbReference type="EMBL" id="GBRH01171374">
    <property type="protein sequence ID" value="JAE26522.1"/>
    <property type="molecule type" value="Transcribed_RNA"/>
</dbReference>
<dbReference type="AlphaFoldDB" id="A0A0A9GPW6"/>
<protein>
    <submittedName>
        <fullName evidence="1">Uncharacterized protein</fullName>
    </submittedName>
</protein>
<evidence type="ECO:0000313" key="1">
    <source>
        <dbReference type="EMBL" id="JAE26522.1"/>
    </source>
</evidence>
<proteinExistence type="predicted"/>
<reference evidence="1" key="1">
    <citation type="submission" date="2014-09" db="EMBL/GenBank/DDBJ databases">
        <authorList>
            <person name="Magalhaes I.L.F."/>
            <person name="Oliveira U."/>
            <person name="Santos F.R."/>
            <person name="Vidigal T.H.D.A."/>
            <person name="Brescovit A.D."/>
            <person name="Santos A.J."/>
        </authorList>
    </citation>
    <scope>NUCLEOTIDE SEQUENCE</scope>
    <source>
        <tissue evidence="1">Shoot tissue taken approximately 20 cm above the soil surface</tissue>
    </source>
</reference>
<reference evidence="1" key="2">
    <citation type="journal article" date="2015" name="Data Brief">
        <title>Shoot transcriptome of the giant reed, Arundo donax.</title>
        <authorList>
            <person name="Barrero R.A."/>
            <person name="Guerrero F.D."/>
            <person name="Moolhuijzen P."/>
            <person name="Goolsby J.A."/>
            <person name="Tidwell J."/>
            <person name="Bellgard S.E."/>
            <person name="Bellgard M.I."/>
        </authorList>
    </citation>
    <scope>NUCLEOTIDE SEQUENCE</scope>
    <source>
        <tissue evidence="1">Shoot tissue taken approximately 20 cm above the soil surface</tissue>
    </source>
</reference>
<organism evidence="1">
    <name type="scientific">Arundo donax</name>
    <name type="common">Giant reed</name>
    <name type="synonym">Donax arundinaceus</name>
    <dbReference type="NCBI Taxonomy" id="35708"/>
    <lineage>
        <taxon>Eukaryota</taxon>
        <taxon>Viridiplantae</taxon>
        <taxon>Streptophyta</taxon>
        <taxon>Embryophyta</taxon>
        <taxon>Tracheophyta</taxon>
        <taxon>Spermatophyta</taxon>
        <taxon>Magnoliopsida</taxon>
        <taxon>Liliopsida</taxon>
        <taxon>Poales</taxon>
        <taxon>Poaceae</taxon>
        <taxon>PACMAD clade</taxon>
        <taxon>Arundinoideae</taxon>
        <taxon>Arundineae</taxon>
        <taxon>Arundo</taxon>
    </lineage>
</organism>